<dbReference type="FunFam" id="3.40.50.300:FF:000134">
    <property type="entry name" value="Iron-enterobactin ABC transporter ATP-binding protein"/>
    <property type="match status" value="1"/>
</dbReference>
<dbReference type="PROSITE" id="PS50893">
    <property type="entry name" value="ABC_TRANSPORTER_2"/>
    <property type="match status" value="1"/>
</dbReference>
<dbReference type="EC" id="7.6.2.8" evidence="7"/>
<reference evidence="11" key="2">
    <citation type="submission" date="2019-02" db="EMBL/GenBank/DDBJ databases">
        <authorList>
            <person name="Chen S.-C."/>
            <person name="Chien H.-H."/>
            <person name="Lai M.-C."/>
        </authorList>
    </citation>
    <scope>NUCLEOTIDE SEQUENCE</scope>
    <source>
        <strain evidence="11">N2F9704</strain>
    </source>
</reference>
<comment type="function">
    <text evidence="6">Required for corrinoid utilization. Probably part of the ABC transporter complex BtuCDF involved in cobalamin (vitamin B12) import. Probably responsible for energy coupling to the transport system.</text>
</comment>
<dbReference type="PROSITE" id="PS00211">
    <property type="entry name" value="ABC_TRANSPORTER_1"/>
    <property type="match status" value="1"/>
</dbReference>
<dbReference type="SMART" id="SM00382">
    <property type="entry name" value="AAA"/>
    <property type="match status" value="1"/>
</dbReference>
<dbReference type="PANTHER" id="PTHR42734:SF17">
    <property type="entry name" value="METAL TRANSPORT SYSTEM ATP-BINDING PROTEIN TM_0124-RELATED"/>
    <property type="match status" value="1"/>
</dbReference>
<dbReference type="KEGG" id="maqe:RJ40_08090"/>
<reference evidence="11" key="1">
    <citation type="journal article" date="2001" name="Int. J. Syst. Evol. Microbiol.">
        <title>Methanofollis aquaemaris sp. nov., a methanogen isolated from an aquaculture fish pond.</title>
        <authorList>
            <person name="Lai M.C."/>
            <person name="Chen S.C."/>
        </authorList>
    </citation>
    <scope>NUCLEOTIDE SEQUENCE</scope>
    <source>
        <strain evidence="11">N2F9704</strain>
    </source>
</reference>
<dbReference type="AlphaFoldDB" id="A0A8A3S724"/>
<dbReference type="EMBL" id="CP036172">
    <property type="protein sequence ID" value="QSZ67470.1"/>
    <property type="molecule type" value="Genomic_DNA"/>
</dbReference>
<gene>
    <name evidence="11" type="ORF">RJ40_08090</name>
</gene>
<dbReference type="InterPro" id="IPR003593">
    <property type="entry name" value="AAA+_ATPase"/>
</dbReference>
<dbReference type="CDD" id="cd03235">
    <property type="entry name" value="ABC_Metallic_Cations"/>
    <property type="match status" value="1"/>
</dbReference>
<dbReference type="GO" id="GO:0005524">
    <property type="term" value="F:ATP binding"/>
    <property type="evidence" value="ECO:0007669"/>
    <property type="project" value="UniProtKB-KW"/>
</dbReference>
<keyword evidence="2" id="KW-0813">Transport</keyword>
<dbReference type="Pfam" id="PF00005">
    <property type="entry name" value="ABC_tran"/>
    <property type="match status" value="1"/>
</dbReference>
<dbReference type="InterPro" id="IPR050153">
    <property type="entry name" value="Metal_Ion_Import_ABC"/>
</dbReference>
<proteinExistence type="inferred from homology"/>
<evidence type="ECO:0000256" key="4">
    <source>
        <dbReference type="ARBA" id="ARBA00022840"/>
    </source>
</evidence>
<evidence type="ECO:0000256" key="2">
    <source>
        <dbReference type="ARBA" id="ARBA00022448"/>
    </source>
</evidence>
<dbReference type="SUPFAM" id="SSF52540">
    <property type="entry name" value="P-loop containing nucleoside triphosphate hydrolases"/>
    <property type="match status" value="1"/>
</dbReference>
<evidence type="ECO:0000256" key="6">
    <source>
        <dbReference type="ARBA" id="ARBA00058960"/>
    </source>
</evidence>
<evidence type="ECO:0000256" key="5">
    <source>
        <dbReference type="ARBA" id="ARBA00050590"/>
    </source>
</evidence>
<keyword evidence="12" id="KW-1185">Reference proteome</keyword>
<keyword evidence="3" id="KW-0547">Nucleotide-binding</keyword>
<evidence type="ECO:0000259" key="10">
    <source>
        <dbReference type="PROSITE" id="PS50893"/>
    </source>
</evidence>
<feature type="domain" description="ABC transporter" evidence="10">
    <location>
        <begin position="7"/>
        <end position="239"/>
    </location>
</feature>
<comment type="catalytic activity">
    <reaction evidence="5">
        <text>an R-cob(III)alamin(out) + ATP + H2O = an R-cob(III)alamin(in) + ADP + phosphate + H(+)</text>
        <dbReference type="Rhea" id="RHEA:17873"/>
        <dbReference type="ChEBI" id="CHEBI:15377"/>
        <dbReference type="ChEBI" id="CHEBI:15378"/>
        <dbReference type="ChEBI" id="CHEBI:30616"/>
        <dbReference type="ChEBI" id="CHEBI:43474"/>
        <dbReference type="ChEBI" id="CHEBI:140785"/>
        <dbReference type="ChEBI" id="CHEBI:456216"/>
        <dbReference type="EC" id="7.6.2.8"/>
    </reaction>
</comment>
<evidence type="ECO:0000256" key="9">
    <source>
        <dbReference type="ARBA" id="ARBA00077139"/>
    </source>
</evidence>
<dbReference type="InterPro" id="IPR027417">
    <property type="entry name" value="P-loop_NTPase"/>
</dbReference>
<sequence>MKREPVIELSGVTVDLGGKRVLEDISLSVEKGDFYAIIGPNGGGKSTLLKTILGLVRPVAGTVRVMGGDPQERRHLIGYVPQYRTFDFSYPATVREMVLSGRLGHLQGFPRRYGRDDQEMAEEALDLMGIADLAGREIGQLSGGQQQRVIIARALAARPRVLILDEPTVYIDSPTEDHFMKTLDALRKRMTIIFVTHDIGALSSRVTRVACLNRRLYTHDSPELTPEMIEAAYGCPVDLIAHGVPHRVFPEHRQEGRR</sequence>
<evidence type="ECO:0000313" key="11">
    <source>
        <dbReference type="EMBL" id="QSZ67470.1"/>
    </source>
</evidence>
<keyword evidence="4 11" id="KW-0067">ATP-binding</keyword>
<evidence type="ECO:0000256" key="1">
    <source>
        <dbReference type="ARBA" id="ARBA00005417"/>
    </source>
</evidence>
<accession>A0A8A3S724</accession>
<dbReference type="Proteomes" id="UP001042704">
    <property type="component" value="Chromosome"/>
</dbReference>
<dbReference type="RefSeq" id="WP_265580360.1">
    <property type="nucleotide sequence ID" value="NZ_CP036172.1"/>
</dbReference>
<name>A0A8A3S724_9EURY</name>
<dbReference type="GO" id="GO:0016887">
    <property type="term" value="F:ATP hydrolysis activity"/>
    <property type="evidence" value="ECO:0007669"/>
    <property type="project" value="InterPro"/>
</dbReference>
<evidence type="ECO:0000256" key="8">
    <source>
        <dbReference type="ARBA" id="ARBA00073649"/>
    </source>
</evidence>
<dbReference type="GO" id="GO:0015420">
    <property type="term" value="F:ABC-type vitamin B12 transporter activity"/>
    <property type="evidence" value="ECO:0007669"/>
    <property type="project" value="UniProtKB-EC"/>
</dbReference>
<evidence type="ECO:0000256" key="7">
    <source>
        <dbReference type="ARBA" id="ARBA00066387"/>
    </source>
</evidence>
<dbReference type="Gene3D" id="3.40.50.300">
    <property type="entry name" value="P-loop containing nucleotide triphosphate hydrolases"/>
    <property type="match status" value="1"/>
</dbReference>
<evidence type="ECO:0000256" key="3">
    <source>
        <dbReference type="ARBA" id="ARBA00022741"/>
    </source>
</evidence>
<organism evidence="11 12">
    <name type="scientific">Methanofollis aquaemaris</name>
    <dbReference type="NCBI Taxonomy" id="126734"/>
    <lineage>
        <taxon>Archaea</taxon>
        <taxon>Methanobacteriati</taxon>
        <taxon>Methanobacteriota</taxon>
        <taxon>Stenosarchaea group</taxon>
        <taxon>Methanomicrobia</taxon>
        <taxon>Methanomicrobiales</taxon>
        <taxon>Methanomicrobiaceae</taxon>
        <taxon>Methanofollis</taxon>
    </lineage>
</organism>
<dbReference type="InterPro" id="IPR003439">
    <property type="entry name" value="ABC_transporter-like_ATP-bd"/>
</dbReference>
<dbReference type="InterPro" id="IPR017871">
    <property type="entry name" value="ABC_transporter-like_CS"/>
</dbReference>
<protein>
    <recommendedName>
        <fullName evidence="8">Cobalamin import ATP-binding protein BtuD</fullName>
        <ecNumber evidence="7">7.6.2.8</ecNumber>
    </recommendedName>
    <alternativeName>
        <fullName evidence="9">Vitamin B12-transporting ATPase</fullName>
    </alternativeName>
</protein>
<evidence type="ECO:0000313" key="12">
    <source>
        <dbReference type="Proteomes" id="UP001042704"/>
    </source>
</evidence>
<dbReference type="PANTHER" id="PTHR42734">
    <property type="entry name" value="METAL TRANSPORT SYSTEM ATP-BINDING PROTEIN TM_0124-RELATED"/>
    <property type="match status" value="1"/>
</dbReference>
<dbReference type="GeneID" id="76424315"/>
<comment type="similarity">
    <text evidence="1">Belongs to the ABC transporter superfamily.</text>
</comment>